<dbReference type="AlphaFoldDB" id="A0AAN7MP39"/>
<sequence length="196" mass="21356">MELETHQCGLWAHTMPSHPCPDHRLQVCISNAKLKSSVRGPKLNTVFDVWPHQCQVQGDNHFPSPAGHTIPDTSQDAIGLLGHLGTLPAHIQPAVDQHPQVLLCQAAFQPLFPKPVALHGVGVTQVQNPALSLVESHTIGLRPTIQPVQVPLQSLSTLKQINTPAQLGVVCKLIEGALDPLVQIIDKDVKQNWPQY</sequence>
<evidence type="ECO:0000313" key="1">
    <source>
        <dbReference type="EMBL" id="KAK4810750.1"/>
    </source>
</evidence>
<protein>
    <submittedName>
        <fullName evidence="1">Uncharacterized protein</fullName>
    </submittedName>
</protein>
<reference evidence="1 2" key="1">
    <citation type="journal article" date="2023" name="J. Hered.">
        <title>Chromosome-level genome of the wood stork (Mycteria americana) provides insight into avian chromosome evolution.</title>
        <authorList>
            <person name="Flamio R. Jr."/>
            <person name="Ramstad K.M."/>
        </authorList>
    </citation>
    <scope>NUCLEOTIDE SEQUENCE [LARGE SCALE GENOMIC DNA]</scope>
    <source>
        <strain evidence="1">JAX WOST 10</strain>
    </source>
</reference>
<evidence type="ECO:0000313" key="2">
    <source>
        <dbReference type="Proteomes" id="UP001333110"/>
    </source>
</evidence>
<proteinExistence type="predicted"/>
<dbReference type="Proteomes" id="UP001333110">
    <property type="component" value="Unassembled WGS sequence"/>
</dbReference>
<name>A0AAN7MP39_MYCAM</name>
<gene>
    <name evidence="1" type="ORF">QYF61_007724</name>
</gene>
<comment type="caution">
    <text evidence="1">The sequence shown here is derived from an EMBL/GenBank/DDBJ whole genome shotgun (WGS) entry which is preliminary data.</text>
</comment>
<keyword evidence="2" id="KW-1185">Reference proteome</keyword>
<organism evidence="1 2">
    <name type="scientific">Mycteria americana</name>
    <name type="common">Wood stork</name>
    <dbReference type="NCBI Taxonomy" id="33587"/>
    <lineage>
        <taxon>Eukaryota</taxon>
        <taxon>Metazoa</taxon>
        <taxon>Chordata</taxon>
        <taxon>Craniata</taxon>
        <taxon>Vertebrata</taxon>
        <taxon>Euteleostomi</taxon>
        <taxon>Archelosauria</taxon>
        <taxon>Archosauria</taxon>
        <taxon>Dinosauria</taxon>
        <taxon>Saurischia</taxon>
        <taxon>Theropoda</taxon>
        <taxon>Coelurosauria</taxon>
        <taxon>Aves</taxon>
        <taxon>Neognathae</taxon>
        <taxon>Neoaves</taxon>
        <taxon>Aequornithes</taxon>
        <taxon>Ciconiiformes</taxon>
        <taxon>Ciconiidae</taxon>
        <taxon>Mycteria</taxon>
    </lineage>
</organism>
<accession>A0AAN7MP39</accession>
<dbReference type="EMBL" id="JAUNZN010000018">
    <property type="protein sequence ID" value="KAK4810750.1"/>
    <property type="molecule type" value="Genomic_DNA"/>
</dbReference>